<reference evidence="8 9" key="1">
    <citation type="journal article" date="2016" name="J. Biotechnol.">
        <title>First complete genome sequence of a species in the genus Microterricola, an extremophilic cold active enzyme producing bacterial strain ERGS5:02 isolated from Sikkim Himalaya.</title>
        <authorList>
            <person name="Himanshu"/>
            <person name="Swarnkar M.K."/>
            <person name="Singh D."/>
            <person name="Kumar R."/>
        </authorList>
    </citation>
    <scope>NUCLEOTIDE SEQUENCE [LARGE SCALE GENOMIC DNA]</scope>
    <source>
        <strain evidence="8 9">ERGS5:02</strain>
    </source>
</reference>
<dbReference type="PANTHER" id="PTHR23426">
    <property type="entry name" value="FERREDOXIN/ADRENODOXIN"/>
    <property type="match status" value="1"/>
</dbReference>
<evidence type="ECO:0000259" key="7">
    <source>
        <dbReference type="PROSITE" id="PS51085"/>
    </source>
</evidence>
<dbReference type="PANTHER" id="PTHR23426:SF65">
    <property type="entry name" value="FERREDOXIN-2, MITOCHONDRIAL"/>
    <property type="match status" value="1"/>
</dbReference>
<feature type="domain" description="2Fe-2S ferredoxin-type" evidence="7">
    <location>
        <begin position="2"/>
        <end position="106"/>
    </location>
</feature>
<dbReference type="KEGG" id="mvd:AWU67_11500"/>
<keyword evidence="9" id="KW-1185">Reference proteome</keyword>
<comment type="cofactor">
    <cofactor evidence="6">
        <name>[2Fe-2S] cluster</name>
        <dbReference type="ChEBI" id="CHEBI:190135"/>
    </cofactor>
</comment>
<dbReference type="AlphaFoldDB" id="A0A0X8E5H0"/>
<dbReference type="GO" id="GO:0005829">
    <property type="term" value="C:cytosol"/>
    <property type="evidence" value="ECO:0007669"/>
    <property type="project" value="TreeGrafter"/>
</dbReference>
<dbReference type="GO" id="GO:0009055">
    <property type="term" value="F:electron transfer activity"/>
    <property type="evidence" value="ECO:0007669"/>
    <property type="project" value="TreeGrafter"/>
</dbReference>
<evidence type="ECO:0000313" key="8">
    <source>
        <dbReference type="EMBL" id="AMB59381.1"/>
    </source>
</evidence>
<dbReference type="GO" id="GO:0140647">
    <property type="term" value="P:P450-containing electron transport chain"/>
    <property type="evidence" value="ECO:0007669"/>
    <property type="project" value="InterPro"/>
</dbReference>
<evidence type="ECO:0000256" key="6">
    <source>
        <dbReference type="ARBA" id="ARBA00034078"/>
    </source>
</evidence>
<dbReference type="GO" id="GO:0051537">
    <property type="term" value="F:2 iron, 2 sulfur cluster binding"/>
    <property type="evidence" value="ECO:0007669"/>
    <property type="project" value="UniProtKB-KW"/>
</dbReference>
<dbReference type="OrthoDB" id="9799640at2"/>
<dbReference type="InterPro" id="IPR012675">
    <property type="entry name" value="Beta-grasp_dom_sf"/>
</dbReference>
<dbReference type="CDD" id="cd00207">
    <property type="entry name" value="fer2"/>
    <property type="match status" value="1"/>
</dbReference>
<dbReference type="InterPro" id="IPR001041">
    <property type="entry name" value="2Fe-2S_ferredoxin-type"/>
</dbReference>
<evidence type="ECO:0000256" key="5">
    <source>
        <dbReference type="ARBA" id="ARBA00023014"/>
    </source>
</evidence>
<keyword evidence="5" id="KW-0411">Iron-sulfur</keyword>
<dbReference type="Gene3D" id="3.10.20.30">
    <property type="match status" value="1"/>
</dbReference>
<evidence type="ECO:0000256" key="2">
    <source>
        <dbReference type="ARBA" id="ARBA00022714"/>
    </source>
</evidence>
<evidence type="ECO:0000256" key="1">
    <source>
        <dbReference type="ARBA" id="ARBA00010914"/>
    </source>
</evidence>
<keyword evidence="2" id="KW-0001">2Fe-2S</keyword>
<dbReference type="EMBL" id="CP014145">
    <property type="protein sequence ID" value="AMB59381.1"/>
    <property type="molecule type" value="Genomic_DNA"/>
</dbReference>
<dbReference type="SUPFAM" id="SSF54292">
    <property type="entry name" value="2Fe-2S ferredoxin-like"/>
    <property type="match status" value="1"/>
</dbReference>
<evidence type="ECO:0000256" key="4">
    <source>
        <dbReference type="ARBA" id="ARBA00023004"/>
    </source>
</evidence>
<dbReference type="PROSITE" id="PS51085">
    <property type="entry name" value="2FE2S_FER_2"/>
    <property type="match status" value="1"/>
</dbReference>
<evidence type="ECO:0000256" key="3">
    <source>
        <dbReference type="ARBA" id="ARBA00022723"/>
    </source>
</evidence>
<dbReference type="PRINTS" id="PR00355">
    <property type="entry name" value="ADRENODOXIN"/>
</dbReference>
<comment type="similarity">
    <text evidence="1">Belongs to the adrenodoxin/putidaredoxin family.</text>
</comment>
<proteinExistence type="inferred from homology"/>
<organism evidence="8 9">
    <name type="scientific">Microterricola viridarii</name>
    <dbReference type="NCBI Taxonomy" id="412690"/>
    <lineage>
        <taxon>Bacteria</taxon>
        <taxon>Bacillati</taxon>
        <taxon>Actinomycetota</taxon>
        <taxon>Actinomycetes</taxon>
        <taxon>Micrococcales</taxon>
        <taxon>Microbacteriaceae</taxon>
        <taxon>Microterricola</taxon>
    </lineage>
</organism>
<gene>
    <name evidence="8" type="ORF">AWU67_11500</name>
</gene>
<sequence>MSRLTIVSVDGAAVDLDVADGMSVMKAAVNNRVRGIVGECGGGMQCSTCHVYVDEANTIALPPISEDEEEMLEATAAPRTAHSRLSCQLRCSAATDGLLVHAPATQF</sequence>
<dbReference type="InterPro" id="IPR036010">
    <property type="entry name" value="2Fe-2S_ferredoxin-like_sf"/>
</dbReference>
<evidence type="ECO:0000313" key="9">
    <source>
        <dbReference type="Proteomes" id="UP000058305"/>
    </source>
</evidence>
<name>A0A0X8E5H0_9MICO</name>
<dbReference type="Proteomes" id="UP000058305">
    <property type="component" value="Chromosome"/>
</dbReference>
<dbReference type="Pfam" id="PF00111">
    <property type="entry name" value="Fer2"/>
    <property type="match status" value="1"/>
</dbReference>
<keyword evidence="3" id="KW-0479">Metal-binding</keyword>
<keyword evidence="4" id="KW-0408">Iron</keyword>
<dbReference type="InterPro" id="IPR001055">
    <property type="entry name" value="Adrenodoxin-like"/>
</dbReference>
<dbReference type="GO" id="GO:0046872">
    <property type="term" value="F:metal ion binding"/>
    <property type="evidence" value="ECO:0007669"/>
    <property type="project" value="UniProtKB-KW"/>
</dbReference>
<protein>
    <recommendedName>
        <fullName evidence="7">2Fe-2S ferredoxin-type domain-containing protein</fullName>
    </recommendedName>
</protein>
<reference evidence="9" key="2">
    <citation type="submission" date="2016-01" db="EMBL/GenBank/DDBJ databases">
        <title>First complete genome sequence of a species in the genus Microterricola, an extremophilic cold active enzyme producing strain ERGS5:02 isolated from Sikkim Himalaya.</title>
        <authorList>
            <person name="Kumar R."/>
            <person name="Singh D."/>
            <person name="Swarnkar M.K."/>
        </authorList>
    </citation>
    <scope>NUCLEOTIDE SEQUENCE [LARGE SCALE GENOMIC DNA]</scope>
    <source>
        <strain evidence="9">ERGS5:02</strain>
    </source>
</reference>
<accession>A0A0X8E5H0</accession>